<dbReference type="GO" id="GO:0030687">
    <property type="term" value="C:preribosome, large subunit precursor"/>
    <property type="evidence" value="ECO:0007669"/>
    <property type="project" value="TreeGrafter"/>
</dbReference>
<evidence type="ECO:0000256" key="2">
    <source>
        <dbReference type="ARBA" id="ARBA00022490"/>
    </source>
</evidence>
<dbReference type="PROSITE" id="PS00028">
    <property type="entry name" value="ZINC_FINGER_C2H2_1"/>
    <property type="match status" value="1"/>
</dbReference>
<evidence type="ECO:0000256" key="5">
    <source>
        <dbReference type="ARBA" id="ARBA00022737"/>
    </source>
</evidence>
<gene>
    <name evidence="10" type="primary">REI1</name>
    <name evidence="10" type="ORF">DEBR0S1_29602G</name>
</gene>
<evidence type="ECO:0000256" key="8">
    <source>
        <dbReference type="ARBA" id="ARBA00034126"/>
    </source>
</evidence>
<keyword evidence="7" id="KW-0862">Zinc</keyword>
<dbReference type="PANTHER" id="PTHR13182:SF21">
    <property type="entry name" value="CYTOPLASMIC 60S SUBUNIT BIOGENESIS FACTOR REI1"/>
    <property type="match status" value="1"/>
</dbReference>
<name>A0A7D9GY17_DEKBR</name>
<dbReference type="AlphaFoldDB" id="A0A7D9GY17"/>
<keyword evidence="3" id="KW-0690">Ribosome biogenesis</keyword>
<evidence type="ECO:0000256" key="6">
    <source>
        <dbReference type="ARBA" id="ARBA00022771"/>
    </source>
</evidence>
<accession>A0A7D9GY17</accession>
<dbReference type="GO" id="GO:0042273">
    <property type="term" value="P:ribosomal large subunit biogenesis"/>
    <property type="evidence" value="ECO:0007669"/>
    <property type="project" value="TreeGrafter"/>
</dbReference>
<keyword evidence="2" id="KW-0963">Cytoplasm</keyword>
<evidence type="ECO:0000313" key="10">
    <source>
        <dbReference type="EMBL" id="VUG16941.1"/>
    </source>
</evidence>
<dbReference type="GO" id="GO:0005737">
    <property type="term" value="C:cytoplasm"/>
    <property type="evidence" value="ECO:0007669"/>
    <property type="project" value="UniProtKB-SubCell"/>
</dbReference>
<dbReference type="Proteomes" id="UP000478008">
    <property type="component" value="Unassembled WGS sequence"/>
</dbReference>
<dbReference type="SMART" id="SM00355">
    <property type="entry name" value="ZnF_C2H2"/>
    <property type="match status" value="3"/>
</dbReference>
<evidence type="ECO:0000259" key="9">
    <source>
        <dbReference type="PROSITE" id="PS00028"/>
    </source>
</evidence>
<organism evidence="10 11">
    <name type="scientific">Dekkera bruxellensis</name>
    <name type="common">Brettanomyces custersii</name>
    <dbReference type="NCBI Taxonomy" id="5007"/>
    <lineage>
        <taxon>Eukaryota</taxon>
        <taxon>Fungi</taxon>
        <taxon>Dikarya</taxon>
        <taxon>Ascomycota</taxon>
        <taxon>Saccharomycotina</taxon>
        <taxon>Pichiomycetes</taxon>
        <taxon>Pichiales</taxon>
        <taxon>Pichiaceae</taxon>
        <taxon>Brettanomyces</taxon>
    </lineage>
</organism>
<evidence type="ECO:0000313" key="11">
    <source>
        <dbReference type="Proteomes" id="UP000478008"/>
    </source>
</evidence>
<dbReference type="SMART" id="SM00451">
    <property type="entry name" value="ZnF_U1"/>
    <property type="match status" value="1"/>
</dbReference>
<dbReference type="InterPro" id="IPR003604">
    <property type="entry name" value="Matrin/U1-like-C_Znf_C2H2"/>
</dbReference>
<dbReference type="PANTHER" id="PTHR13182">
    <property type="entry name" value="ZINC FINGER PROTEIN 622"/>
    <property type="match status" value="1"/>
</dbReference>
<dbReference type="InterPro" id="IPR041661">
    <property type="entry name" value="ZN622/Rei1/Reh1_Znf-C2H2"/>
</dbReference>
<evidence type="ECO:0000256" key="4">
    <source>
        <dbReference type="ARBA" id="ARBA00022723"/>
    </source>
</evidence>
<keyword evidence="5" id="KW-0677">Repeat</keyword>
<keyword evidence="6" id="KW-0863">Zinc-finger</keyword>
<sequence length="388" mass="44612">MNSYKFTCNSCSLAFPTGNDQRQHMKTEWHRYNLKRRVAQLPPISEDLFNSKVAGLGDAISEDEDEERNLSKKEKRRRAKEALLEKKNKLLALARDRIAGRGGLARIDSDGKLVVERKSVANEETKLKQGIEKEEEKIYGKDIHLTEEQLEDKLFEEKVKSKVDIPSDTCIFCNLKSKDLNSNATHMFKKHGLYIPEEKYLIDKLGLIEYLGEKVGFGNVCLYCAYQGKNLESVRQHMIAKGHCKIPYDTEDEKLEISKFYDFSTSYANDTRSDENVEADDNGQNSENDEDVVYASEIGLHLPNGLVAGNRSMSRIWRQNIPPERFLDEGQGTVMAAETRNLAAQYGRAAYKQSKRSWRSEKKAQDMNERRKAKFINVKPHFRDELLQ</sequence>
<comment type="similarity">
    <text evidence="8">Belongs to the REI1 family.</text>
</comment>
<comment type="subcellular location">
    <subcellularLocation>
        <location evidence="1">Cytoplasm</location>
    </subcellularLocation>
</comment>
<feature type="domain" description="C2H2-type" evidence="9">
    <location>
        <begin position="8"/>
        <end position="30"/>
    </location>
</feature>
<dbReference type="GO" id="GO:0008270">
    <property type="term" value="F:zinc ion binding"/>
    <property type="evidence" value="ECO:0007669"/>
    <property type="project" value="UniProtKB-KW"/>
</dbReference>
<keyword evidence="4" id="KW-0479">Metal-binding</keyword>
<reference evidence="10 11" key="1">
    <citation type="submission" date="2019-07" db="EMBL/GenBank/DDBJ databases">
        <authorList>
            <person name="Friedrich A."/>
            <person name="Schacherer J."/>
        </authorList>
    </citation>
    <scope>NUCLEOTIDE SEQUENCE [LARGE SCALE GENOMIC DNA]</scope>
</reference>
<evidence type="ECO:0000256" key="1">
    <source>
        <dbReference type="ARBA" id="ARBA00004496"/>
    </source>
</evidence>
<keyword evidence="11" id="KW-1185">Reference proteome</keyword>
<proteinExistence type="inferred from homology"/>
<dbReference type="EMBL" id="CABFWN010000001">
    <property type="protein sequence ID" value="VUG16941.1"/>
    <property type="molecule type" value="Genomic_DNA"/>
</dbReference>
<protein>
    <submittedName>
        <fullName evidence="10">DEBR0S1_29602g1_1</fullName>
    </submittedName>
</protein>
<evidence type="ECO:0000256" key="3">
    <source>
        <dbReference type="ARBA" id="ARBA00022517"/>
    </source>
</evidence>
<evidence type="ECO:0000256" key="7">
    <source>
        <dbReference type="ARBA" id="ARBA00022833"/>
    </source>
</evidence>
<dbReference type="Pfam" id="PF12756">
    <property type="entry name" value="zf-C2H2_2"/>
    <property type="match status" value="1"/>
</dbReference>
<dbReference type="GO" id="GO:0003676">
    <property type="term" value="F:nucleic acid binding"/>
    <property type="evidence" value="ECO:0007669"/>
    <property type="project" value="InterPro"/>
</dbReference>
<dbReference type="InterPro" id="IPR013087">
    <property type="entry name" value="Znf_C2H2_type"/>
</dbReference>
<dbReference type="InterPro" id="IPR040025">
    <property type="entry name" value="Znf622/Rei1/Reh1"/>
</dbReference>